<accession>A0A2P6NSL8</accession>
<dbReference type="PANTHER" id="PTHR43068">
    <property type="entry name" value="SLR1854 PROTEIN"/>
    <property type="match status" value="1"/>
</dbReference>
<dbReference type="Proteomes" id="UP000241769">
    <property type="component" value="Unassembled WGS sequence"/>
</dbReference>
<dbReference type="EMBL" id="MDYQ01000024">
    <property type="protein sequence ID" value="PRP86983.1"/>
    <property type="molecule type" value="Genomic_DNA"/>
</dbReference>
<sequence>MTRMENFVLEMGDEGNPCSVEMFIHIDDPELTSERVIPFLNKMVEACPKLRGIVEKDKGFFGNNHFHLTPDFDIRNHVHNIRLGDDTRAGTQDELNALAAKLYAQSWVPDRPMWSVTVVQNVDAIAEDGNRESVLIFLGQHSLGDGISWMLITQMAINSLQTGEPPRLPDEVVEMEKLRSAWLIFLAVLKLILCIPIAVIPWLYSFAQAKSTKLIYNDHTPRTIARSKSIKLSDVEKVRKIFSKSKEGRGKKATVNDVAVATFVKAWNKVVDSEPESVRKMESTYVGIVIPISMRPYTGGNLGNWSAGGAVYFSRKNRDGLDHTCMQLIEQVRSVIQNHIKNSIVHLVNWAIIDVLNHRFTIPPLRRDQPCFFGTCCGVLTNIKGPSKPIALPLGRQVHVTSLEVLPNQLGKGCLSMGLSTYDGEMRIMVCSGKRPEEREEEYVPKRLCTAFNEAFLEILAEGSRSVSKSRKLRPTDILSNLALDAVEHTAQDSNFRTTPEAPWHQLHLTISTHNNHRHATTPTMKTTLFLFSLLALTSAQYAQQNGIKKPTTNQIVPLGSTFDLTVQQFGSMAVGGYAINVTITNVQTKQSHFYGQFRNPNGYGAGNPITVTLVAPGSSFGAGPANITVNDIVGTLYNNGTAVVDPYVQPVYSVIVQLTSGSNTPAASISTSNPAPSSSSPSTKSCGANQAMCNDARIGQVCFDQTNYHCVNDPSGGKALCHKPDESCGKYCYDINLYTCKNGKLQQKHLSRETDNRTLRALMPLPDKDFDTTETSVPWAYLSQRFPNLKWDFATENGAVAACDQLLLTGVIFGQLGATPEAKEKYSQMISSEAYQHPIRYSDIDTDAYDLVLLPGGHAKGMRQIIENLTLREKLLPLFHGCRGDAPKRVVGAICHGVVTLCRVIDPNTKHSVLYDLKTTSLPKHMEKMAYYISAWKLGDYYRTYPEYVEDEVKRMLRSPDQFIVGRNYMLPGGAEAVKNINVVEDGNYISARWPGDAERFSQVLGDRLDELLKKR</sequence>
<dbReference type="Pfam" id="PF03007">
    <property type="entry name" value="WS_DGAT_cat"/>
    <property type="match status" value="1"/>
</dbReference>
<comment type="caution">
    <text evidence="4">The sequence shown here is derived from an EMBL/GenBank/DDBJ whole genome shotgun (WGS) entry which is preliminary data.</text>
</comment>
<dbReference type="AlphaFoldDB" id="A0A2P6NSL8"/>
<evidence type="ECO:0000313" key="5">
    <source>
        <dbReference type="EMBL" id="PRP86983.1"/>
    </source>
</evidence>
<name>A0A2P6NSL8_9EUKA</name>
<protein>
    <submittedName>
        <fullName evidence="4">ThiJ/PfpI domain-containing protein</fullName>
    </submittedName>
</protein>
<dbReference type="Gene3D" id="3.40.50.880">
    <property type="match status" value="1"/>
</dbReference>
<feature type="region of interest" description="Disordered" evidence="1">
    <location>
        <begin position="666"/>
        <end position="685"/>
    </location>
</feature>
<dbReference type="InterPro" id="IPR029062">
    <property type="entry name" value="Class_I_gatase-like"/>
</dbReference>
<keyword evidence="2" id="KW-0472">Membrane</keyword>
<keyword evidence="2" id="KW-1133">Transmembrane helix</keyword>
<evidence type="ECO:0000256" key="1">
    <source>
        <dbReference type="SAM" id="MobiDB-lite"/>
    </source>
</evidence>
<dbReference type="EMBL" id="MDYQ01000024">
    <property type="protein sequence ID" value="PRP86957.1"/>
    <property type="molecule type" value="Genomic_DNA"/>
</dbReference>
<dbReference type="GO" id="GO:0045017">
    <property type="term" value="P:glycerolipid biosynthetic process"/>
    <property type="evidence" value="ECO:0007669"/>
    <property type="project" value="InterPro"/>
</dbReference>
<evidence type="ECO:0000259" key="3">
    <source>
        <dbReference type="Pfam" id="PF03007"/>
    </source>
</evidence>
<evidence type="ECO:0000313" key="4">
    <source>
        <dbReference type="EMBL" id="PRP86957.1"/>
    </source>
</evidence>
<keyword evidence="6" id="KW-1185">Reference proteome</keyword>
<feature type="domain" description="O-acyltransferase WSD1-like N-terminal" evidence="3">
    <location>
        <begin position="7"/>
        <end position="234"/>
    </location>
</feature>
<dbReference type="STRING" id="1890364.A0A2P6NSL8"/>
<evidence type="ECO:0000313" key="6">
    <source>
        <dbReference type="Proteomes" id="UP000241769"/>
    </source>
</evidence>
<dbReference type="Pfam" id="PF17124">
    <property type="entry name" value="ThiJ_like"/>
    <property type="match status" value="1"/>
</dbReference>
<feature type="transmembrane region" description="Helical" evidence="2">
    <location>
        <begin position="182"/>
        <end position="204"/>
    </location>
</feature>
<gene>
    <name evidence="4" type="ORF">PROFUN_04939</name>
    <name evidence="5" type="ORF">PROFUN_04965</name>
</gene>
<dbReference type="GO" id="GO:0004144">
    <property type="term" value="F:diacylglycerol O-acyltransferase activity"/>
    <property type="evidence" value="ECO:0007669"/>
    <property type="project" value="InterPro"/>
</dbReference>
<dbReference type="InterPro" id="IPR004255">
    <property type="entry name" value="O-acyltransferase_WSD1_N"/>
</dbReference>
<dbReference type="OrthoDB" id="543156at2759"/>
<dbReference type="InParanoid" id="A0A2P6NSL8"/>
<organism evidence="4 6">
    <name type="scientific">Planoprotostelium fungivorum</name>
    <dbReference type="NCBI Taxonomy" id="1890364"/>
    <lineage>
        <taxon>Eukaryota</taxon>
        <taxon>Amoebozoa</taxon>
        <taxon>Evosea</taxon>
        <taxon>Variosea</taxon>
        <taxon>Cavosteliida</taxon>
        <taxon>Cavosteliaceae</taxon>
        <taxon>Planoprotostelium</taxon>
    </lineage>
</organism>
<reference evidence="4 6" key="1">
    <citation type="journal article" date="2018" name="Genome Biol. Evol.">
        <title>Multiple Roots of Fruiting Body Formation in Amoebozoa.</title>
        <authorList>
            <person name="Hillmann F."/>
            <person name="Forbes G."/>
            <person name="Novohradska S."/>
            <person name="Ferling I."/>
            <person name="Riege K."/>
            <person name="Groth M."/>
            <person name="Westermann M."/>
            <person name="Marz M."/>
            <person name="Spaller T."/>
            <person name="Winckler T."/>
            <person name="Schaap P."/>
            <person name="Glockner G."/>
        </authorList>
    </citation>
    <scope>NUCLEOTIDE SEQUENCE [LARGE SCALE GENOMIC DNA]</scope>
    <source>
        <strain evidence="4 6">Jena</strain>
    </source>
</reference>
<dbReference type="InterPro" id="IPR032633">
    <property type="entry name" value="ThiJ-like"/>
</dbReference>
<proteinExistence type="predicted"/>
<dbReference type="SUPFAM" id="SSF52317">
    <property type="entry name" value="Class I glutamine amidotransferase-like"/>
    <property type="match status" value="1"/>
</dbReference>
<dbReference type="PANTHER" id="PTHR43068:SF1">
    <property type="entry name" value="SLR1854 PROTEIN"/>
    <property type="match status" value="1"/>
</dbReference>
<keyword evidence="2" id="KW-0812">Transmembrane</keyword>
<evidence type="ECO:0000256" key="2">
    <source>
        <dbReference type="SAM" id="Phobius"/>
    </source>
</evidence>